<reference evidence="2 3" key="1">
    <citation type="submission" date="2019-10" db="EMBL/GenBank/DDBJ databases">
        <authorList>
            <person name="Palmer J.M."/>
        </authorList>
    </citation>
    <scope>NUCLEOTIDE SEQUENCE [LARGE SCALE GENOMIC DNA]</scope>
    <source>
        <strain evidence="2 3">TWF696</strain>
    </source>
</reference>
<dbReference type="AlphaFoldDB" id="A0AAV9VDG0"/>
<evidence type="ECO:0000256" key="1">
    <source>
        <dbReference type="SAM" id="MobiDB-lite"/>
    </source>
</evidence>
<gene>
    <name evidence="2" type="ORF">TWF696_000255</name>
</gene>
<protein>
    <submittedName>
        <fullName evidence="2">Uncharacterized protein</fullName>
    </submittedName>
</protein>
<comment type="caution">
    <text evidence="2">The sequence shown here is derived from an EMBL/GenBank/DDBJ whole genome shotgun (WGS) entry which is preliminary data.</text>
</comment>
<organism evidence="2 3">
    <name type="scientific">Orbilia brochopaga</name>
    <dbReference type="NCBI Taxonomy" id="3140254"/>
    <lineage>
        <taxon>Eukaryota</taxon>
        <taxon>Fungi</taxon>
        <taxon>Dikarya</taxon>
        <taxon>Ascomycota</taxon>
        <taxon>Pezizomycotina</taxon>
        <taxon>Orbiliomycetes</taxon>
        <taxon>Orbiliales</taxon>
        <taxon>Orbiliaceae</taxon>
        <taxon>Orbilia</taxon>
    </lineage>
</organism>
<keyword evidence="3" id="KW-1185">Reference proteome</keyword>
<evidence type="ECO:0000313" key="2">
    <source>
        <dbReference type="EMBL" id="KAK6359088.1"/>
    </source>
</evidence>
<name>A0AAV9VDG0_9PEZI</name>
<evidence type="ECO:0000313" key="3">
    <source>
        <dbReference type="Proteomes" id="UP001375240"/>
    </source>
</evidence>
<sequence length="240" mass="27278">MRTDSDTSSSSSSGSSAAAPESLATIPDPTPSINIDDIANEYPPVPLAPELFTLPDWLAPFNDDIKAFKTEIFIRCDSAIKYTIGLLDRLNKALSQTMHYFCKLVEAVTPQNSRLVDLNVARSVSARIDQRLHDLRLMEYQLQKTLPHLTIYVERTRVTAMMYYDYNMSEDDLLLDGQNSDLRDKINDLTKIIKSINETAFPQIERMVDMILLFRQFDEAKLRAQKTAFDISGDWSNLMA</sequence>
<proteinExistence type="predicted"/>
<feature type="compositionally biased region" description="Low complexity" evidence="1">
    <location>
        <begin position="1"/>
        <end position="24"/>
    </location>
</feature>
<dbReference type="EMBL" id="JAVHNQ010000001">
    <property type="protein sequence ID" value="KAK6359088.1"/>
    <property type="molecule type" value="Genomic_DNA"/>
</dbReference>
<accession>A0AAV9VDG0</accession>
<dbReference type="Proteomes" id="UP001375240">
    <property type="component" value="Unassembled WGS sequence"/>
</dbReference>
<feature type="region of interest" description="Disordered" evidence="1">
    <location>
        <begin position="1"/>
        <end position="30"/>
    </location>
</feature>